<keyword evidence="10" id="KW-0282">Flagellum</keyword>
<dbReference type="PANTHER" id="PTHR30435:SF18">
    <property type="entry name" value="FLAGELLAR BASAL-BODY ROD PROTEIN FLGF"/>
    <property type="match status" value="1"/>
</dbReference>
<evidence type="ECO:0000256" key="1">
    <source>
        <dbReference type="ARBA" id="ARBA00004117"/>
    </source>
</evidence>
<name>A0ABT0GMC2_9GAMM</name>
<evidence type="ECO:0000256" key="4">
    <source>
        <dbReference type="ARBA" id="ARBA00038560"/>
    </source>
</evidence>
<dbReference type="RefSeq" id="WP_248210937.1">
    <property type="nucleotide sequence ID" value="NZ_JALNMH010000014.1"/>
</dbReference>
<sequence length="247" mass="25878">MDKALYTAMTGASALMRAQSAVAHNLANVSTNGFKAELVHTEQFQVPGRGLPTRFDVREAKVGFDASTGPLQNTGNELDVALHEGVWLAVLDDAGQEAYTRAGELRLGANGQLTTASGRPVLGPNGPVSVPPREKLLIGADGGISIVPEGQTPQTLAEVGRLKLVRPDQAQLTRGPDGLFRQPADAPAPLPAVGVSLTSGALEGSNVSAAGSLVHMIELQRQFEAQVKLMKSTEENARLSASLMRLS</sequence>
<dbReference type="EMBL" id="JALNMH010000014">
    <property type="protein sequence ID" value="MCK7595167.1"/>
    <property type="molecule type" value="Genomic_DNA"/>
</dbReference>
<evidence type="ECO:0000259" key="8">
    <source>
        <dbReference type="Pfam" id="PF06429"/>
    </source>
</evidence>
<dbReference type="PANTHER" id="PTHR30435">
    <property type="entry name" value="FLAGELLAR PROTEIN"/>
    <property type="match status" value="1"/>
</dbReference>
<gene>
    <name evidence="10" type="ORF">M0G41_16010</name>
</gene>
<reference evidence="10" key="1">
    <citation type="submission" date="2022-04" db="EMBL/GenBank/DDBJ databases">
        <title>Lysobacter sp. CAU 1642 isolated from sea sand.</title>
        <authorList>
            <person name="Kim W."/>
        </authorList>
    </citation>
    <scope>NUCLEOTIDE SEQUENCE</scope>
    <source>
        <strain evidence="10">CAU 1642</strain>
    </source>
</reference>
<evidence type="ECO:0000256" key="6">
    <source>
        <dbReference type="RuleBase" id="RU362116"/>
    </source>
</evidence>
<evidence type="ECO:0000256" key="3">
    <source>
        <dbReference type="ARBA" id="ARBA00023143"/>
    </source>
</evidence>
<evidence type="ECO:0000256" key="2">
    <source>
        <dbReference type="ARBA" id="ARBA00009677"/>
    </source>
</evidence>
<organism evidence="10 11">
    <name type="scientific">Pseudomarimonas salicorniae</name>
    <dbReference type="NCBI Taxonomy" id="2933270"/>
    <lineage>
        <taxon>Bacteria</taxon>
        <taxon>Pseudomonadati</taxon>
        <taxon>Pseudomonadota</taxon>
        <taxon>Gammaproteobacteria</taxon>
        <taxon>Lysobacterales</taxon>
        <taxon>Lysobacteraceae</taxon>
        <taxon>Pseudomarimonas</taxon>
    </lineage>
</organism>
<dbReference type="Pfam" id="PF06429">
    <property type="entry name" value="Flg_bbr_C"/>
    <property type="match status" value="1"/>
</dbReference>
<keyword evidence="10" id="KW-0969">Cilium</keyword>
<dbReference type="SUPFAM" id="SSF117143">
    <property type="entry name" value="Flagellar hook protein flgE"/>
    <property type="match status" value="1"/>
</dbReference>
<dbReference type="NCBIfam" id="TIGR03506">
    <property type="entry name" value="FlgEFG_subfam"/>
    <property type="match status" value="1"/>
</dbReference>
<dbReference type="NCBIfam" id="NF009280">
    <property type="entry name" value="PRK12640.1"/>
    <property type="match status" value="1"/>
</dbReference>
<comment type="subunit">
    <text evidence="4 6">The basal body constitutes a major portion of the flagellar organelle and consists of five rings (E,L,P,S, and M) mounted on a central rod. The rod consists of about 26 subunits of FlgG in the distal portion, and FlgB, FlgC and FlgF are thought to build up the proximal portion of the rod with about 6 subunits each.</text>
</comment>
<keyword evidence="10" id="KW-0966">Cell projection</keyword>
<evidence type="ECO:0000313" key="10">
    <source>
        <dbReference type="EMBL" id="MCK7595167.1"/>
    </source>
</evidence>
<keyword evidence="3 6" id="KW-0975">Bacterial flagellum</keyword>
<feature type="domain" description="Flagellar hook protein FlgE/F/G-like D1" evidence="9">
    <location>
        <begin position="87"/>
        <end position="145"/>
    </location>
</feature>
<dbReference type="InterPro" id="IPR020013">
    <property type="entry name" value="Flagellar_FlgE/F/G"/>
</dbReference>
<evidence type="ECO:0000259" key="9">
    <source>
        <dbReference type="Pfam" id="PF22692"/>
    </source>
</evidence>
<evidence type="ECO:0000259" key="7">
    <source>
        <dbReference type="Pfam" id="PF00460"/>
    </source>
</evidence>
<evidence type="ECO:0000313" key="11">
    <source>
        <dbReference type="Proteomes" id="UP001431449"/>
    </source>
</evidence>
<dbReference type="Pfam" id="PF22692">
    <property type="entry name" value="LlgE_F_G_D1"/>
    <property type="match status" value="1"/>
</dbReference>
<dbReference type="Proteomes" id="UP001431449">
    <property type="component" value="Unassembled WGS sequence"/>
</dbReference>
<keyword evidence="11" id="KW-1185">Reference proteome</keyword>
<comment type="subcellular location">
    <subcellularLocation>
        <location evidence="1 6">Bacterial flagellum basal body</location>
    </subcellularLocation>
</comment>
<accession>A0ABT0GMC2</accession>
<comment type="similarity">
    <text evidence="2 6">Belongs to the flagella basal body rod proteins family.</text>
</comment>
<feature type="domain" description="Flagellar basal body rod protein N-terminal" evidence="7">
    <location>
        <begin position="5"/>
        <end position="35"/>
    </location>
</feature>
<dbReference type="Pfam" id="PF00460">
    <property type="entry name" value="Flg_bb_rod"/>
    <property type="match status" value="1"/>
</dbReference>
<comment type="caution">
    <text evidence="10">The sequence shown here is derived from an EMBL/GenBank/DDBJ whole genome shotgun (WGS) entry which is preliminary data.</text>
</comment>
<evidence type="ECO:0000256" key="5">
    <source>
        <dbReference type="ARBA" id="ARBA00040228"/>
    </source>
</evidence>
<proteinExistence type="inferred from homology"/>
<dbReference type="InterPro" id="IPR053967">
    <property type="entry name" value="LlgE_F_G-like_D1"/>
</dbReference>
<protein>
    <recommendedName>
        <fullName evidence="5 6">Flagellar basal-body rod protein FlgF</fullName>
    </recommendedName>
</protein>
<dbReference type="InterPro" id="IPR010930">
    <property type="entry name" value="Flg_bb/hook_C_dom"/>
</dbReference>
<dbReference type="InterPro" id="IPR001444">
    <property type="entry name" value="Flag_bb_rod_N"/>
</dbReference>
<dbReference type="InterPro" id="IPR037925">
    <property type="entry name" value="FlgE/F/G-like"/>
</dbReference>
<feature type="domain" description="Flagellar basal-body/hook protein C-terminal" evidence="8">
    <location>
        <begin position="199"/>
        <end position="238"/>
    </location>
</feature>